<dbReference type="InterPro" id="IPR011990">
    <property type="entry name" value="TPR-like_helical_dom_sf"/>
</dbReference>
<sequence length="304" mass="34876">MYGQLLLRKNKPAEAETCLLTMSLMHPRWAEGWGGLYLYYSQVHNIEGMELALQMAKKYLDVPNPIQQDYFSSTEDLAWSSQFCTDIYSRTAVLMIKLRLLDEAERMIKLIGMGGIREYLLAVLAYYDKEFLHALEHLDKAKDLLGTNYGICGLIGHCFMKINNQSNAIVSYEMVLPMFNRPDDIHLIYLFCGMCYDVTGSWQKARKLALLCCKYSPTPQTWTHAGSYYFKQNDLLSAEQCLIQANLCDNRLPEPWTYLALINANLGKEQETQLCLTQAKRFGNADSPVIQNVEKILDSMKLEQ</sequence>
<dbReference type="Gene3D" id="1.25.40.10">
    <property type="entry name" value="Tetratricopeptide repeat domain"/>
    <property type="match status" value="2"/>
</dbReference>
<dbReference type="GO" id="GO:0003341">
    <property type="term" value="P:cilium movement"/>
    <property type="evidence" value="ECO:0007669"/>
    <property type="project" value="TreeGrafter"/>
</dbReference>
<keyword evidence="4" id="KW-1185">Reference proteome</keyword>
<dbReference type="SUPFAM" id="SSF48452">
    <property type="entry name" value="TPR-like"/>
    <property type="match status" value="1"/>
</dbReference>
<keyword evidence="1" id="KW-0677">Repeat</keyword>
<dbReference type="Proteomes" id="UP001458880">
    <property type="component" value="Unassembled WGS sequence"/>
</dbReference>
<dbReference type="EMBL" id="JASPKY010000156">
    <property type="protein sequence ID" value="KAK9729873.1"/>
    <property type="molecule type" value="Genomic_DNA"/>
</dbReference>
<reference evidence="3 4" key="1">
    <citation type="journal article" date="2024" name="BMC Genomics">
        <title>De novo assembly and annotation of Popillia japonica's genome with initial clues to its potential as an invasive pest.</title>
        <authorList>
            <person name="Cucini C."/>
            <person name="Boschi S."/>
            <person name="Funari R."/>
            <person name="Cardaioli E."/>
            <person name="Iannotti N."/>
            <person name="Marturano G."/>
            <person name="Paoli F."/>
            <person name="Bruttini M."/>
            <person name="Carapelli A."/>
            <person name="Frati F."/>
            <person name="Nardi F."/>
        </authorList>
    </citation>
    <scope>NUCLEOTIDE SEQUENCE [LARGE SCALE GENOMIC DNA]</scope>
    <source>
        <strain evidence="3">DMR45628</strain>
    </source>
</reference>
<dbReference type="PANTHER" id="PTHR44314:SF1">
    <property type="entry name" value="CILIA- AND FLAGELLA-ASSOCIATED PROTEIN 70"/>
    <property type="match status" value="1"/>
</dbReference>
<gene>
    <name evidence="3" type="ORF">QE152_g15691</name>
</gene>
<dbReference type="GO" id="GO:0070062">
    <property type="term" value="C:extracellular exosome"/>
    <property type="evidence" value="ECO:0007669"/>
    <property type="project" value="TreeGrafter"/>
</dbReference>
<dbReference type="PANTHER" id="PTHR44314">
    <property type="entry name" value="CILIA- AND FLAGELLA-ASSOCIATED PROTEIN 70"/>
    <property type="match status" value="1"/>
</dbReference>
<evidence type="ECO:0000256" key="2">
    <source>
        <dbReference type="ARBA" id="ARBA00022803"/>
    </source>
</evidence>
<evidence type="ECO:0000313" key="4">
    <source>
        <dbReference type="Proteomes" id="UP001458880"/>
    </source>
</evidence>
<dbReference type="GO" id="GO:0060271">
    <property type="term" value="P:cilium assembly"/>
    <property type="evidence" value="ECO:0007669"/>
    <property type="project" value="TreeGrafter"/>
</dbReference>
<comment type="caution">
    <text evidence="3">The sequence shown here is derived from an EMBL/GenBank/DDBJ whole genome shotgun (WGS) entry which is preliminary data.</text>
</comment>
<accession>A0AAW1L4W7</accession>
<dbReference type="InterPro" id="IPR052628">
    <property type="entry name" value="CFAP70"/>
</dbReference>
<name>A0AAW1L4W7_POPJA</name>
<evidence type="ECO:0000256" key="1">
    <source>
        <dbReference type="ARBA" id="ARBA00022737"/>
    </source>
</evidence>
<evidence type="ECO:0000313" key="3">
    <source>
        <dbReference type="EMBL" id="KAK9729873.1"/>
    </source>
</evidence>
<protein>
    <submittedName>
        <fullName evidence="3">Uncharacterized protein</fullName>
    </submittedName>
</protein>
<dbReference type="GO" id="GO:0031514">
    <property type="term" value="C:motile cilium"/>
    <property type="evidence" value="ECO:0007669"/>
    <property type="project" value="TreeGrafter"/>
</dbReference>
<organism evidence="3 4">
    <name type="scientific">Popillia japonica</name>
    <name type="common">Japanese beetle</name>
    <dbReference type="NCBI Taxonomy" id="7064"/>
    <lineage>
        <taxon>Eukaryota</taxon>
        <taxon>Metazoa</taxon>
        <taxon>Ecdysozoa</taxon>
        <taxon>Arthropoda</taxon>
        <taxon>Hexapoda</taxon>
        <taxon>Insecta</taxon>
        <taxon>Pterygota</taxon>
        <taxon>Neoptera</taxon>
        <taxon>Endopterygota</taxon>
        <taxon>Coleoptera</taxon>
        <taxon>Polyphaga</taxon>
        <taxon>Scarabaeiformia</taxon>
        <taxon>Scarabaeidae</taxon>
        <taxon>Rutelinae</taxon>
        <taxon>Popillia</taxon>
    </lineage>
</organism>
<keyword evidence="2" id="KW-0802">TPR repeat</keyword>
<dbReference type="AlphaFoldDB" id="A0AAW1L4W7"/>
<proteinExistence type="predicted"/>